<reference evidence="2" key="1">
    <citation type="journal article" date="2022" name="bioRxiv">
        <title>Sequencing and chromosome-scale assembly of the giantPleurodeles waltlgenome.</title>
        <authorList>
            <person name="Brown T."/>
            <person name="Elewa A."/>
            <person name="Iarovenko S."/>
            <person name="Subramanian E."/>
            <person name="Araus A.J."/>
            <person name="Petzold A."/>
            <person name="Susuki M."/>
            <person name="Suzuki K.-i.T."/>
            <person name="Hayashi T."/>
            <person name="Toyoda A."/>
            <person name="Oliveira C."/>
            <person name="Osipova E."/>
            <person name="Leigh N.D."/>
            <person name="Simon A."/>
            <person name="Yun M.H."/>
        </authorList>
    </citation>
    <scope>NUCLEOTIDE SEQUENCE</scope>
    <source>
        <strain evidence="2">20211129_DDA</strain>
        <tissue evidence="2">Liver</tissue>
    </source>
</reference>
<evidence type="ECO:0000256" key="1">
    <source>
        <dbReference type="SAM" id="MobiDB-lite"/>
    </source>
</evidence>
<dbReference type="Proteomes" id="UP001066276">
    <property type="component" value="Chromosome 1_1"/>
</dbReference>
<feature type="region of interest" description="Disordered" evidence="1">
    <location>
        <begin position="1"/>
        <end position="118"/>
    </location>
</feature>
<keyword evidence="3" id="KW-1185">Reference proteome</keyword>
<dbReference type="EMBL" id="JANPWB010000001">
    <property type="protein sequence ID" value="KAJ1213914.1"/>
    <property type="molecule type" value="Genomic_DNA"/>
</dbReference>
<dbReference type="AlphaFoldDB" id="A0AAV7WL71"/>
<name>A0AAV7WL71_PLEWA</name>
<comment type="caution">
    <text evidence="2">The sequence shown here is derived from an EMBL/GenBank/DDBJ whole genome shotgun (WGS) entry which is preliminary data.</text>
</comment>
<evidence type="ECO:0000313" key="3">
    <source>
        <dbReference type="Proteomes" id="UP001066276"/>
    </source>
</evidence>
<proteinExistence type="predicted"/>
<evidence type="ECO:0000313" key="2">
    <source>
        <dbReference type="EMBL" id="KAJ1213914.1"/>
    </source>
</evidence>
<organism evidence="2 3">
    <name type="scientific">Pleurodeles waltl</name>
    <name type="common">Iberian ribbed newt</name>
    <dbReference type="NCBI Taxonomy" id="8319"/>
    <lineage>
        <taxon>Eukaryota</taxon>
        <taxon>Metazoa</taxon>
        <taxon>Chordata</taxon>
        <taxon>Craniata</taxon>
        <taxon>Vertebrata</taxon>
        <taxon>Euteleostomi</taxon>
        <taxon>Amphibia</taxon>
        <taxon>Batrachia</taxon>
        <taxon>Caudata</taxon>
        <taxon>Salamandroidea</taxon>
        <taxon>Salamandridae</taxon>
        <taxon>Pleurodelinae</taxon>
        <taxon>Pleurodeles</taxon>
    </lineage>
</organism>
<gene>
    <name evidence="2" type="ORF">NDU88_001543</name>
</gene>
<sequence length="118" mass="12877">MAGGGGRQATHLLIRTRDEMLPAPAEIPSDAQGIQSEHAGDSPAIRSRNEITQPQEERGQSSGEDGDVQSPVRGSDTHQLPIRSWGRMKPESRHHVLRPRRPQEEHQAGCSLCLQSGS</sequence>
<accession>A0AAV7WL71</accession>
<protein>
    <submittedName>
        <fullName evidence="2">Uncharacterized protein</fullName>
    </submittedName>
</protein>